<protein>
    <submittedName>
        <fullName evidence="6">RND family efflux transporter, MFP subunit</fullName>
    </submittedName>
</protein>
<dbReference type="Gene3D" id="2.40.50.100">
    <property type="match status" value="1"/>
</dbReference>
<dbReference type="Pfam" id="PF25989">
    <property type="entry name" value="YknX_C"/>
    <property type="match status" value="1"/>
</dbReference>
<dbReference type="Gene3D" id="2.40.420.20">
    <property type="match status" value="1"/>
</dbReference>
<accession>A0A0P1M1U3</accession>
<evidence type="ECO:0000313" key="6">
    <source>
        <dbReference type="EMBL" id="CUU04534.1"/>
    </source>
</evidence>
<evidence type="ECO:0000313" key="7">
    <source>
        <dbReference type="Proteomes" id="UP000182011"/>
    </source>
</evidence>
<accession>A0A0P1P5L4</accession>
<dbReference type="Pfam" id="PF25973">
    <property type="entry name" value="BSH_CzcB"/>
    <property type="match status" value="1"/>
</dbReference>
<dbReference type="Proteomes" id="UP000182011">
    <property type="component" value="Unassembled WGS sequence"/>
</dbReference>
<dbReference type="Pfam" id="PF25954">
    <property type="entry name" value="Beta-barrel_RND_2"/>
    <property type="match status" value="1"/>
</dbReference>
<keyword evidence="8" id="KW-1185">Reference proteome</keyword>
<dbReference type="InterPro" id="IPR058792">
    <property type="entry name" value="Beta-barrel_RND_2"/>
</dbReference>
<dbReference type="SUPFAM" id="SSF111369">
    <property type="entry name" value="HlyD-like secretion proteins"/>
    <property type="match status" value="1"/>
</dbReference>
<gene>
    <name evidence="6" type="ORF">JGI4_01048</name>
    <name evidence="5" type="ORF">JGI8_00222</name>
</gene>
<name>A0A0N7MTR2_9BACT</name>
<organism evidence="6 7">
    <name type="scientific">Candidatus Kryptonium thompsonii</name>
    <dbReference type="NCBI Taxonomy" id="1633631"/>
    <lineage>
        <taxon>Bacteria</taxon>
        <taxon>Pseudomonadati</taxon>
        <taxon>Candidatus Kryptoniota</taxon>
        <taxon>Candidatus Kryptonium</taxon>
    </lineage>
</organism>
<evidence type="ECO:0000256" key="1">
    <source>
        <dbReference type="ARBA" id="ARBA00009477"/>
    </source>
</evidence>
<dbReference type="RefSeq" id="WP_047134217.1">
    <property type="nucleotide sequence ID" value="NZ_CZVI01000001.1"/>
</dbReference>
<dbReference type="FunFam" id="2.40.30.170:FF:000010">
    <property type="entry name" value="Efflux RND transporter periplasmic adaptor subunit"/>
    <property type="match status" value="1"/>
</dbReference>
<accession>A0A0P1LCY1</accession>
<sequence>MKKSFLSTFLIVGLIFFGCASKNENSKSDNLNEDIVPVKVAKAVKRSYDIILEYAGTVEPYQKARVGAQMSGTIEKIYVKEGDFVKEGQILARMNTQQLTQAKIQYELAESDYKRMKSLFETGSIPEQQLERAKANYEAAKASYELILSNTQIRAPFDGIVTEKLMNEGEVFTLVPTGAGGPGIVTLMRMDIVKIKLSIAERDFPLIKLNQPAEVIVDVYPDKVFIGKISQKNPAVSSISKTFSAEVEVPNAQFLLRPGMFARVKIKVGKGQGIIIPESAVVPLPGSNVNYAFVVQGDVVNRRNITIGRKFDGEVEVLSGISENEMVVITGQTKLSDGTKVKVIE</sequence>
<accession>A0A0P1MVU1</accession>
<accession>A0A0P1LL34</accession>
<feature type="domain" description="CusB-like beta-barrel" evidence="2">
    <location>
        <begin position="195"/>
        <end position="267"/>
    </location>
</feature>
<feature type="domain" description="YknX-like C-terminal permuted SH3-like" evidence="4">
    <location>
        <begin position="275"/>
        <end position="343"/>
    </location>
</feature>
<reference evidence="7 8" key="2">
    <citation type="submission" date="2015-11" db="EMBL/GenBank/DDBJ databases">
        <authorList>
            <person name="Varghese N."/>
        </authorList>
    </citation>
    <scope>NUCLEOTIDE SEQUENCE [LARGE SCALE GENOMIC DNA]</scope>
    <source>
        <strain evidence="5 8">JGI-8</strain>
    </source>
</reference>
<dbReference type="InterPro" id="IPR058647">
    <property type="entry name" value="BSH_CzcB-like"/>
</dbReference>
<feature type="domain" description="CzcB-like barrel-sandwich hybrid" evidence="3">
    <location>
        <begin position="64"/>
        <end position="171"/>
    </location>
</feature>
<dbReference type="PROSITE" id="PS51257">
    <property type="entry name" value="PROKAR_LIPOPROTEIN"/>
    <property type="match status" value="1"/>
</dbReference>
<accession>A0A0P1LBU7</accession>
<comment type="similarity">
    <text evidence="1">Belongs to the membrane fusion protein (MFP) (TC 8.A.1) family.</text>
</comment>
<dbReference type="EMBL" id="FAOP01000004">
    <property type="protein sequence ID" value="CUU04534.1"/>
    <property type="molecule type" value="Genomic_DNA"/>
</dbReference>
<accession>A0A0S4N2U5</accession>
<dbReference type="PANTHER" id="PTHR30469">
    <property type="entry name" value="MULTIDRUG RESISTANCE PROTEIN MDTA"/>
    <property type="match status" value="1"/>
</dbReference>
<evidence type="ECO:0000259" key="3">
    <source>
        <dbReference type="Pfam" id="PF25973"/>
    </source>
</evidence>
<accession>A0A0N7MTR2</accession>
<dbReference type="GO" id="GO:0015562">
    <property type="term" value="F:efflux transmembrane transporter activity"/>
    <property type="evidence" value="ECO:0007669"/>
    <property type="project" value="TreeGrafter"/>
</dbReference>
<accession>A0A0P1M5T4</accession>
<evidence type="ECO:0000259" key="2">
    <source>
        <dbReference type="Pfam" id="PF25954"/>
    </source>
</evidence>
<dbReference type="Gene3D" id="1.10.287.470">
    <property type="entry name" value="Helix hairpin bin"/>
    <property type="match status" value="1"/>
</dbReference>
<evidence type="ECO:0000259" key="4">
    <source>
        <dbReference type="Pfam" id="PF25989"/>
    </source>
</evidence>
<dbReference type="STRING" id="1633631.GCA_001442925_01047"/>
<dbReference type="Proteomes" id="UP000182200">
    <property type="component" value="Unassembled WGS sequence"/>
</dbReference>
<dbReference type="EMBL" id="CZVI01000001">
    <property type="protein sequence ID" value="CUS78302.1"/>
    <property type="molecule type" value="Genomic_DNA"/>
</dbReference>
<dbReference type="InterPro" id="IPR058637">
    <property type="entry name" value="YknX-like_C"/>
</dbReference>
<dbReference type="NCBIfam" id="TIGR01730">
    <property type="entry name" value="RND_mfp"/>
    <property type="match status" value="1"/>
</dbReference>
<evidence type="ECO:0000313" key="5">
    <source>
        <dbReference type="EMBL" id="CUS78302.1"/>
    </source>
</evidence>
<reference evidence="6" key="1">
    <citation type="submission" date="2015-11" db="EMBL/GenBank/DDBJ databases">
        <authorList>
            <person name="Zhang Y."/>
            <person name="Guo Z."/>
        </authorList>
    </citation>
    <scope>NUCLEOTIDE SEQUENCE [LARGE SCALE GENOMIC DNA]</scope>
    <source>
        <strain evidence="6">JGI-4</strain>
    </source>
</reference>
<evidence type="ECO:0000313" key="8">
    <source>
        <dbReference type="Proteomes" id="UP000182200"/>
    </source>
</evidence>
<accession>A0A0P1M3H5</accession>
<dbReference type="AlphaFoldDB" id="A0A0N7MTR2"/>
<proteinExistence type="inferred from homology"/>
<dbReference type="InterPro" id="IPR006143">
    <property type="entry name" value="RND_pump_MFP"/>
</dbReference>
<dbReference type="Gene3D" id="2.40.30.170">
    <property type="match status" value="1"/>
</dbReference>
<dbReference type="GO" id="GO:1990281">
    <property type="term" value="C:efflux pump complex"/>
    <property type="evidence" value="ECO:0007669"/>
    <property type="project" value="TreeGrafter"/>
</dbReference>